<dbReference type="SMART" id="SM00849">
    <property type="entry name" value="Lactamase_B"/>
    <property type="match status" value="1"/>
</dbReference>
<organism evidence="3 4">
    <name type="scientific">Tsuneonella litorea</name>
    <dbReference type="NCBI Taxonomy" id="2976475"/>
    <lineage>
        <taxon>Bacteria</taxon>
        <taxon>Pseudomonadati</taxon>
        <taxon>Pseudomonadota</taxon>
        <taxon>Alphaproteobacteria</taxon>
        <taxon>Sphingomonadales</taxon>
        <taxon>Erythrobacteraceae</taxon>
        <taxon>Tsuneonella</taxon>
    </lineage>
</organism>
<evidence type="ECO:0000256" key="1">
    <source>
        <dbReference type="ARBA" id="ARBA00022723"/>
    </source>
</evidence>
<dbReference type="PANTHER" id="PTHR43084">
    <property type="entry name" value="PERSULFIDE DIOXYGENASE ETHE1"/>
    <property type="match status" value="1"/>
</dbReference>
<dbReference type="GO" id="GO:0070813">
    <property type="term" value="P:hydrogen sulfide metabolic process"/>
    <property type="evidence" value="ECO:0007669"/>
    <property type="project" value="TreeGrafter"/>
</dbReference>
<name>A0A9X2VYD2_9SPHN</name>
<dbReference type="Pfam" id="PF00753">
    <property type="entry name" value="Lactamase_B"/>
    <property type="match status" value="1"/>
</dbReference>
<keyword evidence="4" id="KW-1185">Reference proteome</keyword>
<evidence type="ECO:0000313" key="3">
    <source>
        <dbReference type="EMBL" id="MCT2557391.1"/>
    </source>
</evidence>
<accession>A0A9X2VYD2</accession>
<dbReference type="InterPro" id="IPR001279">
    <property type="entry name" value="Metallo-B-lactamas"/>
</dbReference>
<dbReference type="Gene3D" id="3.60.15.10">
    <property type="entry name" value="Ribonuclease Z/Hydroxyacylglutathione hydrolase-like"/>
    <property type="match status" value="1"/>
</dbReference>
<dbReference type="SUPFAM" id="SSF56281">
    <property type="entry name" value="Metallo-hydrolase/oxidoreductase"/>
    <property type="match status" value="1"/>
</dbReference>
<gene>
    <name evidence="3" type="ORF">N0B51_00175</name>
</gene>
<dbReference type="GO" id="GO:0046872">
    <property type="term" value="F:metal ion binding"/>
    <property type="evidence" value="ECO:0007669"/>
    <property type="project" value="UniProtKB-KW"/>
</dbReference>
<evidence type="ECO:0000259" key="2">
    <source>
        <dbReference type="SMART" id="SM00849"/>
    </source>
</evidence>
<dbReference type="CDD" id="cd07724">
    <property type="entry name" value="POD-like_MBL-fold"/>
    <property type="match status" value="1"/>
</dbReference>
<dbReference type="GO" id="GO:0050313">
    <property type="term" value="F:sulfur dioxygenase activity"/>
    <property type="evidence" value="ECO:0007669"/>
    <property type="project" value="InterPro"/>
</dbReference>
<dbReference type="GO" id="GO:0006749">
    <property type="term" value="P:glutathione metabolic process"/>
    <property type="evidence" value="ECO:0007669"/>
    <property type="project" value="InterPro"/>
</dbReference>
<comment type="caution">
    <text evidence="3">The sequence shown here is derived from an EMBL/GenBank/DDBJ whole genome shotgun (WGS) entry which is preliminary data.</text>
</comment>
<evidence type="ECO:0000313" key="4">
    <source>
        <dbReference type="Proteomes" id="UP001142648"/>
    </source>
</evidence>
<dbReference type="AlphaFoldDB" id="A0A9X2VYD2"/>
<protein>
    <submittedName>
        <fullName evidence="3">MBL fold metallo-hydrolase</fullName>
    </submittedName>
</protein>
<dbReference type="RefSeq" id="WP_259960160.1">
    <property type="nucleotide sequence ID" value="NZ_JAOAMV010000001.1"/>
</dbReference>
<dbReference type="InterPro" id="IPR044528">
    <property type="entry name" value="POD-like_MBL-fold"/>
</dbReference>
<reference evidence="3" key="1">
    <citation type="submission" date="2022-09" db="EMBL/GenBank/DDBJ databases">
        <title>The genome sequence of Tsuneonella sp. YG55.</title>
        <authorList>
            <person name="Liu Y."/>
        </authorList>
    </citation>
    <scope>NUCLEOTIDE SEQUENCE</scope>
    <source>
        <strain evidence="3">YG55</strain>
    </source>
</reference>
<feature type="domain" description="Metallo-beta-lactamase" evidence="2">
    <location>
        <begin position="43"/>
        <end position="233"/>
    </location>
</feature>
<dbReference type="EMBL" id="JAOAMV010000001">
    <property type="protein sequence ID" value="MCT2557391.1"/>
    <property type="molecule type" value="Genomic_DNA"/>
</dbReference>
<dbReference type="PANTHER" id="PTHR43084:SF1">
    <property type="entry name" value="PERSULFIDE DIOXYGENASE ETHE1, MITOCHONDRIAL"/>
    <property type="match status" value="1"/>
</dbReference>
<dbReference type="Proteomes" id="UP001142648">
    <property type="component" value="Unassembled WGS sequence"/>
</dbReference>
<dbReference type="InterPro" id="IPR051682">
    <property type="entry name" value="Mito_Persulfide_Diox"/>
</dbReference>
<proteinExistence type="predicted"/>
<keyword evidence="1" id="KW-0479">Metal-binding</keyword>
<dbReference type="InterPro" id="IPR036866">
    <property type="entry name" value="RibonucZ/Hydroxyglut_hydro"/>
</dbReference>
<sequence>MAETTSTSQLDDALETAADQIRRAQNDKDLRPSIAGFFDEATNTVSYVVHDPATREAAIIDSVLDYEAASGRTSNGSADRIVEYVEANDLSVAWLIETHAHADHISAAPYLQERLGGKLGIGREIIRVQEVFGKLFNAGTDFERDGSQFDHLFVDGERFRIGTLEGIALHVPGHTPADMAFIIGDAAFVGDTIFMPDFGTARADFPGGDARELYRSIRRLLALPDETRLFLCHDYKAPERDEYAWETTVGQQRRENVHVRDGVSEDEFVEMRTTRDSTLAMPRLILPSVQVNIRGGRLPDPEDNGVSYIKIPVNAV</sequence>